<proteinExistence type="predicted"/>
<dbReference type="Proteomes" id="UP000001431">
    <property type="component" value="Chromosome"/>
</dbReference>
<accession>A3MWG1</accession>
<sequence length="168" mass="18658">MATALLVAFAVGFRRWSSVASTVAFVFIFTAWVYAFGYVVSGRTAPWETFYRALASAAVLSGYMAARGFTPVALSLSCIGLGPTLFTILKTVLMSPTALREGFLAAKALRGKEDLTIASYAYVLFLKRLERKYLDISMVAHLINYPCRKKPDMYILYPALLIAIWLLF</sequence>
<evidence type="ECO:0000313" key="2">
    <source>
        <dbReference type="EMBL" id="ABO08978.1"/>
    </source>
</evidence>
<feature type="transmembrane region" description="Helical" evidence="1">
    <location>
        <begin position="72"/>
        <end position="93"/>
    </location>
</feature>
<feature type="transmembrane region" description="Helical" evidence="1">
    <location>
        <begin position="16"/>
        <end position="37"/>
    </location>
</feature>
<reference evidence="2" key="1">
    <citation type="submission" date="2007-02" db="EMBL/GenBank/DDBJ databases">
        <title>Complete sequence of Pyrobaculum calidifontis JCM 11548.</title>
        <authorList>
            <consortium name="US DOE Joint Genome Institute"/>
            <person name="Copeland A."/>
            <person name="Lucas S."/>
            <person name="Lapidus A."/>
            <person name="Barry K."/>
            <person name="Glavina del Rio T."/>
            <person name="Dalin E."/>
            <person name="Tice H."/>
            <person name="Pitluck S."/>
            <person name="Chain P."/>
            <person name="Malfatti S."/>
            <person name="Shin M."/>
            <person name="Vergez L."/>
            <person name="Schmutz J."/>
            <person name="Larimer F."/>
            <person name="Land M."/>
            <person name="Hauser L."/>
            <person name="Kyrpides N."/>
            <person name="Mikhailova N."/>
            <person name="Cozen A.E."/>
            <person name="Fitz-Gibbon S.T."/>
            <person name="House C.H."/>
            <person name="Saltikov C."/>
            <person name="Lowe T.M."/>
            <person name="Richardson P."/>
        </authorList>
    </citation>
    <scope>NUCLEOTIDE SEQUENCE [LARGE SCALE GENOMIC DNA]</scope>
    <source>
        <strain evidence="2">JCM 11548</strain>
    </source>
</reference>
<dbReference type="STRING" id="410359.Pcal_1560"/>
<gene>
    <name evidence="2" type="ordered locus">Pcal_1560</name>
</gene>
<protein>
    <submittedName>
        <fullName evidence="2">Uncharacterized protein</fullName>
    </submittedName>
</protein>
<keyword evidence="1" id="KW-0472">Membrane</keyword>
<dbReference type="EMBL" id="CP000561">
    <property type="protein sequence ID" value="ABO08978.1"/>
    <property type="molecule type" value="Genomic_DNA"/>
</dbReference>
<evidence type="ECO:0000256" key="1">
    <source>
        <dbReference type="SAM" id="Phobius"/>
    </source>
</evidence>
<dbReference type="AlphaFoldDB" id="A3MWG1"/>
<dbReference type="HOGENOM" id="CLU_1582952_0_0_2"/>
<keyword evidence="1" id="KW-0812">Transmembrane</keyword>
<dbReference type="KEGG" id="pcl:Pcal_1560"/>
<keyword evidence="1" id="KW-1133">Transmembrane helix</keyword>
<organism evidence="2 3">
    <name type="scientific">Pyrobaculum calidifontis (strain DSM 21063 / JCM 11548 / VA1)</name>
    <dbReference type="NCBI Taxonomy" id="410359"/>
    <lineage>
        <taxon>Archaea</taxon>
        <taxon>Thermoproteota</taxon>
        <taxon>Thermoprotei</taxon>
        <taxon>Thermoproteales</taxon>
        <taxon>Thermoproteaceae</taxon>
        <taxon>Pyrobaculum</taxon>
    </lineage>
</organism>
<dbReference type="eggNOG" id="arCOG09815">
    <property type="taxonomic scope" value="Archaea"/>
</dbReference>
<evidence type="ECO:0000313" key="3">
    <source>
        <dbReference type="Proteomes" id="UP000001431"/>
    </source>
</evidence>
<name>A3MWG1_PYRCJ</name>
<keyword evidence="3" id="KW-1185">Reference proteome</keyword>